<dbReference type="InterPro" id="IPR014942">
    <property type="entry name" value="AbiEii"/>
</dbReference>
<gene>
    <name evidence="1" type="ORF">GCM10023198_19960</name>
</gene>
<proteinExistence type="predicted"/>
<keyword evidence="1" id="KW-0808">Transferase</keyword>
<protein>
    <submittedName>
        <fullName evidence="1">Nucleotidyl transferase AbiEii/AbiGii toxin family protein</fullName>
    </submittedName>
</protein>
<organism evidence="1 2">
    <name type="scientific">Promicromonospora umidemergens</name>
    <dbReference type="NCBI Taxonomy" id="629679"/>
    <lineage>
        <taxon>Bacteria</taxon>
        <taxon>Bacillati</taxon>
        <taxon>Actinomycetota</taxon>
        <taxon>Actinomycetes</taxon>
        <taxon>Micrococcales</taxon>
        <taxon>Promicromonosporaceae</taxon>
        <taxon>Promicromonospora</taxon>
    </lineage>
</organism>
<name>A0ABP8X5A5_9MICO</name>
<evidence type="ECO:0000313" key="2">
    <source>
        <dbReference type="Proteomes" id="UP001500843"/>
    </source>
</evidence>
<dbReference type="EMBL" id="BAABHM010000010">
    <property type="protein sequence ID" value="GAA4699409.1"/>
    <property type="molecule type" value="Genomic_DNA"/>
</dbReference>
<dbReference type="RefSeq" id="WP_253873482.1">
    <property type="nucleotide sequence ID" value="NZ_BAABHM010000010.1"/>
</dbReference>
<sequence length="286" mass="31721">MTEIATATTAGQAREAYLALRNVARRDGVNFAETLVLYKLERTLHRLTRTDYRHKSVLKGGFLLAAYADRRPTKDIDAMLSDLSLDEATVRQVCRAVIAVDEPDRLTYDVETLNVTEIRENDDYAGFRAAMTCNLHTDRQKIAFDFSTGDPVAPPAIDVVLPGLLGQDVTVRGYVPAMIVAEKYVTALARGETNTRWRDFVDLYTIGRTVPVDPSELLTSLRAVANHRGVPLVPLAEAVDLTKFAEVAQTRYVAWRRKHGLSRLAPERFADLLAAVGALIDPVLAR</sequence>
<dbReference type="GO" id="GO:0016740">
    <property type="term" value="F:transferase activity"/>
    <property type="evidence" value="ECO:0007669"/>
    <property type="project" value="UniProtKB-KW"/>
</dbReference>
<evidence type="ECO:0000313" key="1">
    <source>
        <dbReference type="EMBL" id="GAA4699409.1"/>
    </source>
</evidence>
<keyword evidence="2" id="KW-1185">Reference proteome</keyword>
<dbReference type="Pfam" id="PF08843">
    <property type="entry name" value="AbiEii"/>
    <property type="match status" value="1"/>
</dbReference>
<accession>A0ABP8X5A5</accession>
<comment type="caution">
    <text evidence="1">The sequence shown here is derived from an EMBL/GenBank/DDBJ whole genome shotgun (WGS) entry which is preliminary data.</text>
</comment>
<dbReference type="Proteomes" id="UP001500843">
    <property type="component" value="Unassembled WGS sequence"/>
</dbReference>
<reference evidence="2" key="1">
    <citation type="journal article" date="2019" name="Int. J. Syst. Evol. Microbiol.">
        <title>The Global Catalogue of Microorganisms (GCM) 10K type strain sequencing project: providing services to taxonomists for standard genome sequencing and annotation.</title>
        <authorList>
            <consortium name="The Broad Institute Genomics Platform"/>
            <consortium name="The Broad Institute Genome Sequencing Center for Infectious Disease"/>
            <person name="Wu L."/>
            <person name="Ma J."/>
        </authorList>
    </citation>
    <scope>NUCLEOTIDE SEQUENCE [LARGE SCALE GENOMIC DNA]</scope>
    <source>
        <strain evidence="2">JCM 17975</strain>
    </source>
</reference>